<name>A0AAD8IXR8_9APIA</name>
<comment type="caution">
    <text evidence="2">The sequence shown here is derived from an EMBL/GenBank/DDBJ whole genome shotgun (WGS) entry which is preliminary data.</text>
</comment>
<evidence type="ECO:0000313" key="3">
    <source>
        <dbReference type="Proteomes" id="UP001237642"/>
    </source>
</evidence>
<dbReference type="EMBL" id="JAUIZM010000003">
    <property type="protein sequence ID" value="KAK1394042.1"/>
    <property type="molecule type" value="Genomic_DNA"/>
</dbReference>
<dbReference type="SUPFAM" id="SSF53756">
    <property type="entry name" value="UDP-Glycosyltransferase/glycogen phosphorylase"/>
    <property type="match status" value="1"/>
</dbReference>
<dbReference type="GO" id="GO:0035251">
    <property type="term" value="F:UDP-glucosyltransferase activity"/>
    <property type="evidence" value="ECO:0007669"/>
    <property type="project" value="TreeGrafter"/>
</dbReference>
<sequence length="282" mass="32465">MTCAINIADNEQLDKLNPYTDSFLIQDIPHKIELKGYQSPFFRRVSKVGENQIRGGIQNGTLKSYPFRGLLVNNFEEMEPWYFKQLKKQYSNAWGIGPVSLCHKEISHKIDRGQKASIDSNHCLNWLDSMKLGSVIYACFGSLSCIISYQLVEIDLGLEYSNQPFIWVIRNTGYSAEIGRWLDTNKFEMRLHYFYTSLSSQEVIVKSDRVKNVVEELMNGEKAGEMKRKARELGELENKALEEGGSSHSNITKFIQDVMHIMKDEQAKQMPCKKVKWKSSLT</sequence>
<reference evidence="2" key="2">
    <citation type="submission" date="2023-05" db="EMBL/GenBank/DDBJ databases">
        <authorList>
            <person name="Schelkunov M.I."/>
        </authorList>
    </citation>
    <scope>NUCLEOTIDE SEQUENCE</scope>
    <source>
        <strain evidence="2">Hsosn_3</strain>
        <tissue evidence="2">Leaf</tissue>
    </source>
</reference>
<dbReference type="PANTHER" id="PTHR48047">
    <property type="entry name" value="GLYCOSYLTRANSFERASE"/>
    <property type="match status" value="1"/>
</dbReference>
<dbReference type="Gene3D" id="3.40.50.2000">
    <property type="entry name" value="Glycogen Phosphorylase B"/>
    <property type="match status" value="4"/>
</dbReference>
<dbReference type="PANTHER" id="PTHR48047:SF182">
    <property type="entry name" value="GLYCOSYLTRANSFERASE"/>
    <property type="match status" value="1"/>
</dbReference>
<gene>
    <name evidence="2" type="ORF">POM88_013098</name>
</gene>
<evidence type="ECO:0000256" key="1">
    <source>
        <dbReference type="ARBA" id="ARBA00009995"/>
    </source>
</evidence>
<organism evidence="2 3">
    <name type="scientific">Heracleum sosnowskyi</name>
    <dbReference type="NCBI Taxonomy" id="360622"/>
    <lineage>
        <taxon>Eukaryota</taxon>
        <taxon>Viridiplantae</taxon>
        <taxon>Streptophyta</taxon>
        <taxon>Embryophyta</taxon>
        <taxon>Tracheophyta</taxon>
        <taxon>Spermatophyta</taxon>
        <taxon>Magnoliopsida</taxon>
        <taxon>eudicotyledons</taxon>
        <taxon>Gunneridae</taxon>
        <taxon>Pentapetalae</taxon>
        <taxon>asterids</taxon>
        <taxon>campanulids</taxon>
        <taxon>Apiales</taxon>
        <taxon>Apiaceae</taxon>
        <taxon>Apioideae</taxon>
        <taxon>apioid superclade</taxon>
        <taxon>Tordylieae</taxon>
        <taxon>Tordyliinae</taxon>
        <taxon>Heracleum</taxon>
    </lineage>
</organism>
<protein>
    <submittedName>
        <fullName evidence="2">Uncharacterized protein</fullName>
    </submittedName>
</protein>
<comment type="similarity">
    <text evidence="1">Belongs to the UDP-glycosyltransferase family.</text>
</comment>
<dbReference type="Proteomes" id="UP001237642">
    <property type="component" value="Unassembled WGS sequence"/>
</dbReference>
<proteinExistence type="inferred from homology"/>
<evidence type="ECO:0000313" key="2">
    <source>
        <dbReference type="EMBL" id="KAK1394042.1"/>
    </source>
</evidence>
<dbReference type="AlphaFoldDB" id="A0AAD8IXR8"/>
<reference evidence="2" key="1">
    <citation type="submission" date="2023-02" db="EMBL/GenBank/DDBJ databases">
        <title>Genome of toxic invasive species Heracleum sosnowskyi carries increased number of genes despite the absence of recent whole-genome duplications.</title>
        <authorList>
            <person name="Schelkunov M."/>
            <person name="Shtratnikova V."/>
            <person name="Makarenko M."/>
            <person name="Klepikova A."/>
            <person name="Omelchenko D."/>
            <person name="Novikova G."/>
            <person name="Obukhova E."/>
            <person name="Bogdanov V."/>
            <person name="Penin A."/>
            <person name="Logacheva M."/>
        </authorList>
    </citation>
    <scope>NUCLEOTIDE SEQUENCE</scope>
    <source>
        <strain evidence="2">Hsosn_3</strain>
        <tissue evidence="2">Leaf</tissue>
    </source>
</reference>
<accession>A0AAD8IXR8</accession>
<keyword evidence="3" id="KW-1185">Reference proteome</keyword>